<name>A0ABW2RJE9_9BACL</name>
<evidence type="ECO:0000313" key="3">
    <source>
        <dbReference type="Proteomes" id="UP001596500"/>
    </source>
</evidence>
<dbReference type="Proteomes" id="UP001596500">
    <property type="component" value="Unassembled WGS sequence"/>
</dbReference>
<dbReference type="InterPro" id="IPR051922">
    <property type="entry name" value="Bact_Sporulation_Assoc"/>
</dbReference>
<reference evidence="3" key="1">
    <citation type="journal article" date="2019" name="Int. J. Syst. Evol. Microbiol.">
        <title>The Global Catalogue of Microorganisms (GCM) 10K type strain sequencing project: providing services to taxonomists for standard genome sequencing and annotation.</title>
        <authorList>
            <consortium name="The Broad Institute Genomics Platform"/>
            <consortium name="The Broad Institute Genome Sequencing Center for Infectious Disease"/>
            <person name="Wu L."/>
            <person name="Ma J."/>
        </authorList>
    </citation>
    <scope>NUCLEOTIDE SEQUENCE [LARGE SCALE GENOMIC DNA]</scope>
    <source>
        <strain evidence="3">CGMCC 1.12942</strain>
    </source>
</reference>
<evidence type="ECO:0000313" key="2">
    <source>
        <dbReference type="EMBL" id="MFC7441133.1"/>
    </source>
</evidence>
<organism evidence="2 3">
    <name type="scientific">Laceyella putida</name>
    <dbReference type="NCBI Taxonomy" id="110101"/>
    <lineage>
        <taxon>Bacteria</taxon>
        <taxon>Bacillati</taxon>
        <taxon>Bacillota</taxon>
        <taxon>Bacilli</taxon>
        <taxon>Bacillales</taxon>
        <taxon>Thermoactinomycetaceae</taxon>
        <taxon>Laceyella</taxon>
    </lineage>
</organism>
<accession>A0ABW2RJE9</accession>
<dbReference type="PANTHER" id="PTHR30032">
    <property type="entry name" value="N-ACETYLMURAMOYL-L-ALANINE AMIDASE-RELATED"/>
    <property type="match status" value="1"/>
</dbReference>
<dbReference type="EMBL" id="JBHTBW010000020">
    <property type="protein sequence ID" value="MFC7441133.1"/>
    <property type="molecule type" value="Genomic_DNA"/>
</dbReference>
<dbReference type="Pfam" id="PF04122">
    <property type="entry name" value="CW_binding_2"/>
    <property type="match status" value="3"/>
</dbReference>
<sequence length="563" mass="59289">MHKLFTISLSVVAALQLSVLPATAHATATVGTTQTQLSEADKLKTLHRIMGVKEHSKWQSEPKLSTRGITAQTVTTPVNYKGTASNTKQDEYVFRVSSPGTVRITANHTHAKIDYMLAGVDSSGSIQLYQSGDTLPAGEYSFVVMADSASALSYDYVISGVTFASQPDTTLPTIAFTSPSFPVSRLPQNTSSIIFSGNTNAQAEIFSNDDFYKSFTGDFNFTLPLHPGNNYVDLSAVAASGNATYYTLDLVVPTIKRLGGHDRFDVSANVAKEMPLSDTVIIASGGAGKFADALSGGSLAGLYQGPILLSSQSALPAPIVEEIKRRQPTTAVIMGGTDTIGTSVETQLKGLGVTNIKRMSGANRFAVAANAANHLTAELGAATSDTAIIANGLIFPDALSSSSLASDALVPTLLVTDSKVPVEIETFIKNHTKVRNFVIVGDEGSVSKAVADRLTALGGTVKRVVGADRYQVNLNLAKLYGMDLGHLVFAKGTDYPDALSGGPLAAFSAPVLSPLFLTPTTSLTTSLQSYLDANRSKIQVIYILGDEGSISASVANQLEQYVQ</sequence>
<gene>
    <name evidence="2" type="ORF">ACFQNG_08190</name>
</gene>
<proteinExistence type="predicted"/>
<dbReference type="RefSeq" id="WP_379864425.1">
    <property type="nucleotide sequence ID" value="NZ_JBHTBW010000020.1"/>
</dbReference>
<protein>
    <submittedName>
        <fullName evidence="2">Cell wall-binding repeat-containing protein</fullName>
    </submittedName>
</protein>
<comment type="caution">
    <text evidence="2">The sequence shown here is derived from an EMBL/GenBank/DDBJ whole genome shotgun (WGS) entry which is preliminary data.</text>
</comment>
<dbReference type="PANTHER" id="PTHR30032:SF8">
    <property type="entry name" value="GERMINATION-SPECIFIC N-ACETYLMURAMOYL-L-ALANINE AMIDASE"/>
    <property type="match status" value="1"/>
</dbReference>
<keyword evidence="3" id="KW-1185">Reference proteome</keyword>
<feature type="signal peptide" evidence="1">
    <location>
        <begin position="1"/>
        <end position="24"/>
    </location>
</feature>
<evidence type="ECO:0000256" key="1">
    <source>
        <dbReference type="SAM" id="SignalP"/>
    </source>
</evidence>
<feature type="chain" id="PRO_5045260767" evidence="1">
    <location>
        <begin position="25"/>
        <end position="563"/>
    </location>
</feature>
<keyword evidence="1" id="KW-0732">Signal</keyword>
<dbReference type="InterPro" id="IPR007253">
    <property type="entry name" value="Cell_wall-bd_2"/>
</dbReference>